<accession>A0A9W8NIL1</accession>
<organism evidence="2 3">
    <name type="scientific">Xylaria arbuscula</name>
    <dbReference type="NCBI Taxonomy" id="114810"/>
    <lineage>
        <taxon>Eukaryota</taxon>
        <taxon>Fungi</taxon>
        <taxon>Dikarya</taxon>
        <taxon>Ascomycota</taxon>
        <taxon>Pezizomycotina</taxon>
        <taxon>Sordariomycetes</taxon>
        <taxon>Xylariomycetidae</taxon>
        <taxon>Xylariales</taxon>
        <taxon>Xylariaceae</taxon>
        <taxon>Xylaria</taxon>
    </lineage>
</organism>
<evidence type="ECO:0000256" key="1">
    <source>
        <dbReference type="SAM" id="MobiDB-lite"/>
    </source>
</evidence>
<dbReference type="EMBL" id="JANPWZ010000418">
    <property type="protein sequence ID" value="KAJ3577172.1"/>
    <property type="molecule type" value="Genomic_DNA"/>
</dbReference>
<gene>
    <name evidence="2" type="ORF">NPX13_g3396</name>
</gene>
<evidence type="ECO:0000313" key="3">
    <source>
        <dbReference type="Proteomes" id="UP001148614"/>
    </source>
</evidence>
<sequence>MTNARGGVRLFDPRLDGEPEPGSAQRERDLQPIKALLTNFEKQYDEYESSFRSIVDDIFNPLHINDFDFLALALLDSPNIRKMATHAPASHANTLNAVLDQNGVPHSTRDNTSNTIDFMRLRLQSRDSSPSLGIRRPMSFQGHSTFAKIDRLVTMALKSPHGRRKLCELGDQLYESLVACQEMDPTLVLTLLNNVMIGLERDGLNMSTKLCDLGVWTSLKCNAIITAQVYIERKLENEAHSDEFIHGILTKIKDISMASSSLASHQIQLDVSSRLRAIYSLLTGYTPGEDKPTFSLRPLLNPKTTQELYLYVQCLARLGAFRTIWHEFHRKDSASHGTGLAILTDTRIKENSVFAGAIMHALAENPAIASLARSLDFGVATGETRQDCQLDIIAISRSADTLILPSTRVQESTLSPTYTVNREIVHEILKDKSIEKALPALQEFLMSKTSFS</sequence>
<reference evidence="2" key="1">
    <citation type="submission" date="2022-07" db="EMBL/GenBank/DDBJ databases">
        <title>Genome Sequence of Xylaria arbuscula.</title>
        <authorList>
            <person name="Buettner E."/>
        </authorList>
    </citation>
    <scope>NUCLEOTIDE SEQUENCE</scope>
    <source>
        <strain evidence="2">VT107</strain>
    </source>
</reference>
<dbReference type="Proteomes" id="UP001148614">
    <property type="component" value="Unassembled WGS sequence"/>
</dbReference>
<keyword evidence="3" id="KW-1185">Reference proteome</keyword>
<name>A0A9W8NIL1_9PEZI</name>
<evidence type="ECO:0000313" key="2">
    <source>
        <dbReference type="EMBL" id="KAJ3577172.1"/>
    </source>
</evidence>
<dbReference type="AlphaFoldDB" id="A0A9W8NIL1"/>
<protein>
    <submittedName>
        <fullName evidence="2">Uncharacterized protein</fullName>
    </submittedName>
</protein>
<proteinExistence type="predicted"/>
<feature type="region of interest" description="Disordered" evidence="1">
    <location>
        <begin position="1"/>
        <end position="28"/>
    </location>
</feature>
<dbReference type="VEuPathDB" id="FungiDB:F4678DRAFT_172315"/>
<comment type="caution">
    <text evidence="2">The sequence shown here is derived from an EMBL/GenBank/DDBJ whole genome shotgun (WGS) entry which is preliminary data.</text>
</comment>